<keyword evidence="2" id="KW-1185">Reference proteome</keyword>
<name>A0A1R3K2A9_9ROSI</name>
<proteinExistence type="predicted"/>
<dbReference type="OrthoDB" id="1939276at2759"/>
<gene>
    <name evidence="1" type="ORF">COLO4_12051</name>
</gene>
<dbReference type="EMBL" id="AWUE01014807">
    <property type="protein sequence ID" value="OMP01229.1"/>
    <property type="molecule type" value="Genomic_DNA"/>
</dbReference>
<organism evidence="1 2">
    <name type="scientific">Corchorus olitorius</name>
    <dbReference type="NCBI Taxonomy" id="93759"/>
    <lineage>
        <taxon>Eukaryota</taxon>
        <taxon>Viridiplantae</taxon>
        <taxon>Streptophyta</taxon>
        <taxon>Embryophyta</taxon>
        <taxon>Tracheophyta</taxon>
        <taxon>Spermatophyta</taxon>
        <taxon>Magnoliopsida</taxon>
        <taxon>eudicotyledons</taxon>
        <taxon>Gunneridae</taxon>
        <taxon>Pentapetalae</taxon>
        <taxon>rosids</taxon>
        <taxon>malvids</taxon>
        <taxon>Malvales</taxon>
        <taxon>Malvaceae</taxon>
        <taxon>Grewioideae</taxon>
        <taxon>Apeibeae</taxon>
        <taxon>Corchorus</taxon>
    </lineage>
</organism>
<evidence type="ECO:0000313" key="2">
    <source>
        <dbReference type="Proteomes" id="UP000187203"/>
    </source>
</evidence>
<reference evidence="2" key="1">
    <citation type="submission" date="2013-09" db="EMBL/GenBank/DDBJ databases">
        <title>Corchorus olitorius genome sequencing.</title>
        <authorList>
            <person name="Alam M."/>
            <person name="Haque M.S."/>
            <person name="Islam M.S."/>
            <person name="Emdad E.M."/>
            <person name="Islam M.M."/>
            <person name="Ahmed B."/>
            <person name="Halim A."/>
            <person name="Hossen Q.M.M."/>
            <person name="Hossain M.Z."/>
            <person name="Ahmed R."/>
            <person name="Khan M.M."/>
            <person name="Islam R."/>
            <person name="Rashid M.M."/>
            <person name="Khan S.A."/>
            <person name="Rahman M.S."/>
            <person name="Alam M."/>
            <person name="Yahiya A.S."/>
            <person name="Khan M.S."/>
            <person name="Azam M.S."/>
            <person name="Haque T."/>
            <person name="Lashkar M.Z.H."/>
            <person name="Akhand A.I."/>
            <person name="Morshed G."/>
            <person name="Roy S."/>
            <person name="Uddin K.S."/>
            <person name="Rabeya T."/>
            <person name="Hossain A.S."/>
            <person name="Chowdhury A."/>
            <person name="Snigdha A.R."/>
            <person name="Mortoza M.S."/>
            <person name="Matin S.A."/>
            <person name="Hoque S.M.E."/>
            <person name="Islam M.K."/>
            <person name="Roy D.K."/>
            <person name="Haider R."/>
            <person name="Moosa M.M."/>
            <person name="Elias S.M."/>
            <person name="Hasan A.M."/>
            <person name="Jahan S."/>
            <person name="Shafiuddin M."/>
            <person name="Mahmood N."/>
            <person name="Shommy N.S."/>
        </authorList>
    </citation>
    <scope>NUCLEOTIDE SEQUENCE [LARGE SCALE GENOMIC DNA]</scope>
    <source>
        <strain evidence="2">cv. O-4</strain>
    </source>
</reference>
<evidence type="ECO:0000313" key="1">
    <source>
        <dbReference type="EMBL" id="OMP01229.1"/>
    </source>
</evidence>
<dbReference type="Proteomes" id="UP000187203">
    <property type="component" value="Unassembled WGS sequence"/>
</dbReference>
<accession>A0A1R3K2A9</accession>
<comment type="caution">
    <text evidence="1">The sequence shown here is derived from an EMBL/GenBank/DDBJ whole genome shotgun (WGS) entry which is preliminary data.</text>
</comment>
<protein>
    <submittedName>
        <fullName evidence="1">F-box protein</fullName>
    </submittedName>
</protein>
<sequence length="264" mass="30386">MLQKFLLGSPLLERLELFHCLFLEPDEIDTSSNTRLKRGMVGEWTMSILNVSSLEISGLSSDDQYDELTYFELLNVSSSLVEVTLDFGLDYSYNGEEFCQEFQDMVLHLLKKVLSLLELKGLPSPLSIHKRKCMTIATDFEERDLYGVASLLNISPNLEKLVIKLTDYHWFHSEELDKVDDEKKENFWKAKERFFECLLCLKTVEIVGLQSRSNGLSARVLERIVCVPEKVSKFEAGHLYRAAHKFLKLPRLSPHAVILLPEPQ</sequence>
<dbReference type="AlphaFoldDB" id="A0A1R3K2A9"/>